<dbReference type="AlphaFoldDB" id="A0A2T2WEA2"/>
<proteinExistence type="predicted"/>
<dbReference type="Pfam" id="PF02082">
    <property type="entry name" value="Rrf2"/>
    <property type="match status" value="1"/>
</dbReference>
<reference evidence="2 3" key="1">
    <citation type="journal article" date="2014" name="BMC Genomics">
        <title>Comparison of environmental and isolate Sulfobacillus genomes reveals diverse carbon, sulfur, nitrogen, and hydrogen metabolisms.</title>
        <authorList>
            <person name="Justice N.B."/>
            <person name="Norman A."/>
            <person name="Brown C.T."/>
            <person name="Singh A."/>
            <person name="Thomas B.C."/>
            <person name="Banfield J.F."/>
        </authorList>
    </citation>
    <scope>NUCLEOTIDE SEQUENCE [LARGE SCALE GENOMIC DNA]</scope>
    <source>
        <strain evidence="2">AMDSBA3</strain>
    </source>
</reference>
<dbReference type="PROSITE" id="PS01332">
    <property type="entry name" value="HTH_RRF2_1"/>
    <property type="match status" value="1"/>
</dbReference>
<gene>
    <name evidence="2" type="ORF">C7B45_14365</name>
</gene>
<dbReference type="GO" id="GO:0003677">
    <property type="term" value="F:DNA binding"/>
    <property type="evidence" value="ECO:0007669"/>
    <property type="project" value="UniProtKB-KW"/>
</dbReference>
<comment type="caution">
    <text evidence="2">The sequence shown here is derived from an EMBL/GenBank/DDBJ whole genome shotgun (WGS) entry which is preliminary data.</text>
</comment>
<dbReference type="InterPro" id="IPR030489">
    <property type="entry name" value="TR_Rrf2-type_CS"/>
</dbReference>
<evidence type="ECO:0000256" key="1">
    <source>
        <dbReference type="ARBA" id="ARBA00023125"/>
    </source>
</evidence>
<dbReference type="PANTHER" id="PTHR33221">
    <property type="entry name" value="WINGED HELIX-TURN-HELIX TRANSCRIPTIONAL REGULATOR, RRF2 FAMILY"/>
    <property type="match status" value="1"/>
</dbReference>
<dbReference type="SUPFAM" id="SSF46785">
    <property type="entry name" value="Winged helix' DNA-binding domain"/>
    <property type="match status" value="1"/>
</dbReference>
<keyword evidence="1" id="KW-0238">DNA-binding</keyword>
<dbReference type="GO" id="GO:0005829">
    <property type="term" value="C:cytosol"/>
    <property type="evidence" value="ECO:0007669"/>
    <property type="project" value="TreeGrafter"/>
</dbReference>
<evidence type="ECO:0000313" key="2">
    <source>
        <dbReference type="EMBL" id="PSR20572.1"/>
    </source>
</evidence>
<organism evidence="2 3">
    <name type="scientific">Sulfobacillus acidophilus</name>
    <dbReference type="NCBI Taxonomy" id="53633"/>
    <lineage>
        <taxon>Bacteria</taxon>
        <taxon>Bacillati</taxon>
        <taxon>Bacillota</taxon>
        <taxon>Clostridia</taxon>
        <taxon>Eubacteriales</taxon>
        <taxon>Clostridiales Family XVII. Incertae Sedis</taxon>
        <taxon>Sulfobacillus</taxon>
    </lineage>
</organism>
<dbReference type="InterPro" id="IPR036390">
    <property type="entry name" value="WH_DNA-bd_sf"/>
</dbReference>
<dbReference type="InterPro" id="IPR036388">
    <property type="entry name" value="WH-like_DNA-bd_sf"/>
</dbReference>
<dbReference type="InterPro" id="IPR000944">
    <property type="entry name" value="Tscrpt_reg_Rrf2"/>
</dbReference>
<evidence type="ECO:0000313" key="3">
    <source>
        <dbReference type="Proteomes" id="UP000241848"/>
    </source>
</evidence>
<dbReference type="Proteomes" id="UP000241848">
    <property type="component" value="Unassembled WGS sequence"/>
</dbReference>
<dbReference type="PANTHER" id="PTHR33221:SF5">
    <property type="entry name" value="HTH-TYPE TRANSCRIPTIONAL REGULATOR ISCR"/>
    <property type="match status" value="1"/>
</dbReference>
<dbReference type="GO" id="GO:0003700">
    <property type="term" value="F:DNA-binding transcription factor activity"/>
    <property type="evidence" value="ECO:0007669"/>
    <property type="project" value="TreeGrafter"/>
</dbReference>
<dbReference type="PROSITE" id="PS51197">
    <property type="entry name" value="HTH_RRF2_2"/>
    <property type="match status" value="1"/>
</dbReference>
<dbReference type="Gene3D" id="1.10.10.10">
    <property type="entry name" value="Winged helix-like DNA-binding domain superfamily/Winged helix DNA-binding domain"/>
    <property type="match status" value="1"/>
</dbReference>
<sequence length="150" mass="16371">MSNLKTSLKVGLQMLSLLASSGHRPLAVRELSAELNQSEKYLEQLLLPLRRARIVVSTRGPHGGYQLARAPEQISLLEILELMQGPLTFCDCTNRQCGECVNPALWQTLEACIDKSIASVSLADVIAGRPMSVPDHVVLSPVWVRDGLGI</sequence>
<dbReference type="NCBIfam" id="TIGR00738">
    <property type="entry name" value="rrf2_super"/>
    <property type="match status" value="1"/>
</dbReference>
<dbReference type="EMBL" id="PXYV01000057">
    <property type="protein sequence ID" value="PSR20572.1"/>
    <property type="molecule type" value="Genomic_DNA"/>
</dbReference>
<name>A0A2T2WEA2_9FIRM</name>
<protein>
    <submittedName>
        <fullName evidence="2">Rrf2 family transcriptional regulator</fullName>
    </submittedName>
</protein>
<accession>A0A2T2WEA2</accession>